<organism evidence="2 3">
    <name type="scientific">Orbilia ellipsospora</name>
    <dbReference type="NCBI Taxonomy" id="2528407"/>
    <lineage>
        <taxon>Eukaryota</taxon>
        <taxon>Fungi</taxon>
        <taxon>Dikarya</taxon>
        <taxon>Ascomycota</taxon>
        <taxon>Pezizomycotina</taxon>
        <taxon>Orbiliomycetes</taxon>
        <taxon>Orbiliales</taxon>
        <taxon>Orbiliaceae</taxon>
        <taxon>Orbilia</taxon>
    </lineage>
</organism>
<sequence length="97" mass="10297">MKVSLLLAVAAVCVDLSYAHCKEATSLFNRYKCAKPTKTLTKTKTCTKTLRQVVTVTAQAGAEFVTITAPAPDPVTITADAITVSVCPTDDTSNPDY</sequence>
<dbReference type="EMBL" id="JAVHJO010000016">
    <property type="protein sequence ID" value="KAK6526503.1"/>
    <property type="molecule type" value="Genomic_DNA"/>
</dbReference>
<evidence type="ECO:0000313" key="2">
    <source>
        <dbReference type="EMBL" id="KAK6526503.1"/>
    </source>
</evidence>
<protein>
    <recommendedName>
        <fullName evidence="4">Antifreeze protein</fullName>
    </recommendedName>
</protein>
<keyword evidence="3" id="KW-1185">Reference proteome</keyword>
<gene>
    <name evidence="2" type="ORF">TWF694_005086</name>
</gene>
<name>A0AAV9WWN8_9PEZI</name>
<dbReference type="AlphaFoldDB" id="A0AAV9WWN8"/>
<reference evidence="2 3" key="1">
    <citation type="submission" date="2019-10" db="EMBL/GenBank/DDBJ databases">
        <authorList>
            <person name="Palmer J.M."/>
        </authorList>
    </citation>
    <scope>NUCLEOTIDE SEQUENCE [LARGE SCALE GENOMIC DNA]</scope>
    <source>
        <strain evidence="2 3">TWF694</strain>
    </source>
</reference>
<keyword evidence="1" id="KW-0732">Signal</keyword>
<evidence type="ECO:0000313" key="3">
    <source>
        <dbReference type="Proteomes" id="UP001365542"/>
    </source>
</evidence>
<accession>A0AAV9WWN8</accession>
<proteinExistence type="predicted"/>
<dbReference type="Proteomes" id="UP001365542">
    <property type="component" value="Unassembled WGS sequence"/>
</dbReference>
<comment type="caution">
    <text evidence="2">The sequence shown here is derived from an EMBL/GenBank/DDBJ whole genome shotgun (WGS) entry which is preliminary data.</text>
</comment>
<feature type="signal peptide" evidence="1">
    <location>
        <begin position="1"/>
        <end position="19"/>
    </location>
</feature>
<feature type="chain" id="PRO_5043945395" description="Antifreeze protein" evidence="1">
    <location>
        <begin position="20"/>
        <end position="97"/>
    </location>
</feature>
<evidence type="ECO:0000256" key="1">
    <source>
        <dbReference type="SAM" id="SignalP"/>
    </source>
</evidence>
<evidence type="ECO:0008006" key="4">
    <source>
        <dbReference type="Google" id="ProtNLM"/>
    </source>
</evidence>